<evidence type="ECO:0000313" key="1">
    <source>
        <dbReference type="EMBL" id="MSU00932.1"/>
    </source>
</evidence>
<gene>
    <name evidence="1" type="ORF">FYJ83_05570</name>
</gene>
<reference evidence="1 2" key="1">
    <citation type="submission" date="2019-09" db="EMBL/GenBank/DDBJ databases">
        <title>In-depth cultivation of the pig gut microbiome towards novel bacterial diversity and tailored functional studies.</title>
        <authorList>
            <person name="Wylensek D."/>
            <person name="Hitch T.C.A."/>
            <person name="Clavel T."/>
        </authorList>
    </citation>
    <scope>NUCLEOTIDE SEQUENCE [LARGE SCALE GENOMIC DNA]</scope>
    <source>
        <strain evidence="1 2">WCA3-693-APC-4?</strain>
    </source>
</reference>
<comment type="caution">
    <text evidence="1">The sequence shown here is derived from an EMBL/GenBank/DDBJ whole genome shotgun (WGS) entry which is preliminary data.</text>
</comment>
<name>A0A6N7XJI4_9FIRM</name>
<sequence length="525" mass="59874">MKRKVLILFIVLIALFIFGCSSKKKSLSTLDSSVILEEEQIPYEIKQITFSKSFQSMEPVVEIITNNNKLRLLASLGLAEYSGVNVNKVIRKGGEINIHVSGISNKESSSLSVPQISLELKKSKLKDIKDLKFNIVYDDFDPINVKISSNDVLNKIHSYLKVSTKGSPDINLIKSNDDIIWDISYNSVFDKEDSKSSLVNLFAQVDANTGEIIKSEKSFIASPLDEGHIIEFKENNYLLYKKSVVNQETDNTSEQLWIYNVAKDESNMIYSSNSKILAAEFSPNLDFISLIELNDTTSELYIIAKDDKKAYKVSFEEDFNPSFMAWKSNNNLFIIESNKGKSIINNYNVANNEIELVGQLNKSINGFNIINNKFLVLEKNKDEFNNQISITTDWKKFEFIDNGFNAKFINDNTIAYLQKDEKKDKNLLSIYDIEKEKVSNRLNKNILSYEVFPNEKIVYVIKNPNTNYTLGSYSIENNSTKDIANVINDTIYYNESGNIIYLNAILPFENNKSEVIYSINLSKLN</sequence>
<organism evidence="1 2">
    <name type="scientific">Tissierella pigra</name>
    <dbReference type="NCBI Taxonomy" id="2607614"/>
    <lineage>
        <taxon>Bacteria</taxon>
        <taxon>Bacillati</taxon>
        <taxon>Bacillota</taxon>
        <taxon>Tissierellia</taxon>
        <taxon>Tissierellales</taxon>
        <taxon>Tissierellaceae</taxon>
        <taxon>Tissierella</taxon>
    </lineage>
</organism>
<protein>
    <recommendedName>
        <fullName evidence="3">Lipoprotein</fullName>
    </recommendedName>
</protein>
<dbReference type="EMBL" id="VUNQ01000009">
    <property type="protein sequence ID" value="MSU00932.1"/>
    <property type="molecule type" value="Genomic_DNA"/>
</dbReference>
<accession>A0A6N7XJI4</accession>
<dbReference type="SUPFAM" id="SSF82171">
    <property type="entry name" value="DPP6 N-terminal domain-like"/>
    <property type="match status" value="1"/>
</dbReference>
<dbReference type="RefSeq" id="WP_154439355.1">
    <property type="nucleotide sequence ID" value="NZ_VUNQ01000009.1"/>
</dbReference>
<evidence type="ECO:0008006" key="3">
    <source>
        <dbReference type="Google" id="ProtNLM"/>
    </source>
</evidence>
<dbReference type="PROSITE" id="PS51257">
    <property type="entry name" value="PROKAR_LIPOPROTEIN"/>
    <property type="match status" value="1"/>
</dbReference>
<evidence type="ECO:0000313" key="2">
    <source>
        <dbReference type="Proteomes" id="UP000469523"/>
    </source>
</evidence>
<keyword evidence="2" id="KW-1185">Reference proteome</keyword>
<proteinExistence type="predicted"/>
<dbReference type="Proteomes" id="UP000469523">
    <property type="component" value="Unassembled WGS sequence"/>
</dbReference>
<dbReference type="AlphaFoldDB" id="A0A6N7XJI4"/>